<dbReference type="Proteomes" id="UP001057402">
    <property type="component" value="Chromosome 3"/>
</dbReference>
<organism evidence="1 2">
    <name type="scientific">Melastoma candidum</name>
    <dbReference type="NCBI Taxonomy" id="119954"/>
    <lineage>
        <taxon>Eukaryota</taxon>
        <taxon>Viridiplantae</taxon>
        <taxon>Streptophyta</taxon>
        <taxon>Embryophyta</taxon>
        <taxon>Tracheophyta</taxon>
        <taxon>Spermatophyta</taxon>
        <taxon>Magnoliopsida</taxon>
        <taxon>eudicotyledons</taxon>
        <taxon>Gunneridae</taxon>
        <taxon>Pentapetalae</taxon>
        <taxon>rosids</taxon>
        <taxon>malvids</taxon>
        <taxon>Myrtales</taxon>
        <taxon>Melastomataceae</taxon>
        <taxon>Melastomatoideae</taxon>
        <taxon>Melastomateae</taxon>
        <taxon>Melastoma</taxon>
    </lineage>
</organism>
<evidence type="ECO:0000313" key="2">
    <source>
        <dbReference type="Proteomes" id="UP001057402"/>
    </source>
</evidence>
<comment type="caution">
    <text evidence="1">The sequence shown here is derived from an EMBL/GenBank/DDBJ whole genome shotgun (WGS) entry which is preliminary data.</text>
</comment>
<protein>
    <submittedName>
        <fullName evidence="1">Uncharacterized protein</fullName>
    </submittedName>
</protein>
<evidence type="ECO:0000313" key="1">
    <source>
        <dbReference type="EMBL" id="KAI4382823.1"/>
    </source>
</evidence>
<proteinExistence type="predicted"/>
<accession>A0ACB9RWP1</accession>
<reference evidence="2" key="1">
    <citation type="journal article" date="2023" name="Front. Plant Sci.">
        <title>Chromosomal-level genome assembly of Melastoma candidum provides insights into trichome evolution.</title>
        <authorList>
            <person name="Zhong Y."/>
            <person name="Wu W."/>
            <person name="Sun C."/>
            <person name="Zou P."/>
            <person name="Liu Y."/>
            <person name="Dai S."/>
            <person name="Zhou R."/>
        </authorList>
    </citation>
    <scope>NUCLEOTIDE SEQUENCE [LARGE SCALE GENOMIC DNA]</scope>
</reference>
<dbReference type="EMBL" id="CM042882">
    <property type="protein sequence ID" value="KAI4382823.1"/>
    <property type="molecule type" value="Genomic_DNA"/>
</dbReference>
<sequence length="774" mass="85349">MITDTPPNMMSDVALRSFLNNRVDFHERGGFAREHEIARSGSAPPTVEGSLAAVGGLFGGSRTAVGGDKIGGKGFVCNDEDLRADPAYVNYYYSNVNINPRLPPPLLSKEEWRSAQRWGIGRSLLGGKEESAGAGVEVNDSEWSGDGLIGLGFGSGQRSIADIIQDELTYPASASRQPSRSASRNAFNDIMESPEVQLIDRLPSPGIPPIGSGRVSSFNRSISSRNNSFSSVSTRVDDRADLVAALSGLNISNNGLLDAQNQLYTPKSITSGSELQNINGAGHYSPVNASKFHKVNSVNYHSSSTDYVATELALLGEKALLGREYLNNSYTNLMDVYSDAAHSSPKYQYGAAYGRSEIMNNGYYGNIGYGMGMPYFGNQLVGVLPNSPPGYGSPIQHGCFPPGWRANGSYRDESFAASLLEEFKSNKARCSELSEIVGHVVEFSSDQYGSRFIQQKLETASSEEINMVFNEIMPRALTLMTDVFGNYVVQKFLEHGSALQVRKLADQLNGHVLTLSLQMYGCRVIQKAIEVCELDQQSKMAMELDGHVMRCVRDQNGNHVIQKCLECIPEDAIGFIISTFYDQVVPLSTHPYGCRVIQRILENCHDPETLRIVMDDILQSVCLLAQDQYGNYVIQHVLQHGKPHERSTIIEKLMGQVVQMSQQKFASNVIEKCLIFGTPEERESFVNEMLGSNDDNEPLQVMMKDQFANYVVQKVLETCDDRQLELVLSRIKVHLTALRKYTYGKHIVARAEKLVAAGEKRINSQNIKNCIAST</sequence>
<name>A0ACB9RWP1_9MYRT</name>
<keyword evidence="2" id="KW-1185">Reference proteome</keyword>
<gene>
    <name evidence="1" type="ORF">MLD38_008735</name>
</gene>